<dbReference type="Proteomes" id="UP000308014">
    <property type="component" value="Unassembled WGS sequence"/>
</dbReference>
<evidence type="ECO:0000313" key="4">
    <source>
        <dbReference type="Proteomes" id="UP000308014"/>
    </source>
</evidence>
<gene>
    <name evidence="3" type="ORF">D6D24_03700</name>
</gene>
<feature type="transmembrane region" description="Helical" evidence="2">
    <location>
        <begin position="237"/>
        <end position="259"/>
    </location>
</feature>
<keyword evidence="2" id="KW-1133">Transmembrane helix</keyword>
<feature type="region of interest" description="Disordered" evidence="1">
    <location>
        <begin position="414"/>
        <end position="439"/>
    </location>
</feature>
<evidence type="ECO:0000256" key="1">
    <source>
        <dbReference type="SAM" id="MobiDB-lite"/>
    </source>
</evidence>
<dbReference type="AlphaFoldDB" id="A0A4S8W1G7"/>
<reference evidence="3 4" key="1">
    <citation type="submission" date="2018-10" db="EMBL/GenBank/DDBJ databases">
        <title>Fifty Aureobasidium pullulans genomes reveal a recombining polyextremotolerant generalist.</title>
        <authorList>
            <person name="Gostincar C."/>
            <person name="Turk M."/>
            <person name="Zajc J."/>
            <person name="Gunde-Cimerman N."/>
        </authorList>
    </citation>
    <scope>NUCLEOTIDE SEQUENCE [LARGE SCALE GENOMIC DNA]</scope>
    <source>
        <strain evidence="3 4">EXF-11318</strain>
    </source>
</reference>
<proteinExistence type="predicted"/>
<sequence length="463" mass="48491">MGCHNIIQDLDNQHVADEASSSEVLNFLDDIELVSVVYHHYRNQFFEHSLLIADNNVYLYADQWNRYQAVTLILLILSLPDSVTNFKYNHCASAFDFRNCCSQPSYHTSTSDAIPNTSSTTTIPTLSTETSSTTTSTVPSSTESLSSVSITSSTTSIASILTASGSPTISPTTTSSAIPSSILILPTTTPPSSSSSTTSSTSTSSTATATVSSDSSNTTASATTSKSTTNHLSSQEIAGISFGAVAAAAIFSLLLFALYRRRRARQAAAAAAANDEHNSFPESAWLYDPRMTPSPPSAAAIAASHNHTPSVISSMHSSISSSASRRDTTLLSAIATPALLPQRQTSNHIGRALTSNPPVTAASKRHRISSSVPEFKLLPKTPSAAAVDATPLQTKRESLPAILKIGHGGKSRPVTVAPAAAGPSVLGSSPNKPLPPRPVIAAKDRPFSFEAGDDGAQQFGIAK</sequence>
<evidence type="ECO:0000256" key="2">
    <source>
        <dbReference type="SAM" id="Phobius"/>
    </source>
</evidence>
<feature type="compositionally biased region" description="Low complexity" evidence="1">
    <location>
        <begin position="117"/>
        <end position="144"/>
    </location>
</feature>
<feature type="compositionally biased region" description="Low complexity" evidence="1">
    <location>
        <begin position="183"/>
        <end position="229"/>
    </location>
</feature>
<accession>A0A4S8W1G7</accession>
<dbReference type="EMBL" id="QZAJ01000099">
    <property type="protein sequence ID" value="THW17826.1"/>
    <property type="molecule type" value="Genomic_DNA"/>
</dbReference>
<feature type="region of interest" description="Disordered" evidence="1">
    <location>
        <begin position="183"/>
        <end position="230"/>
    </location>
</feature>
<feature type="region of interest" description="Disordered" evidence="1">
    <location>
        <begin position="107"/>
        <end position="144"/>
    </location>
</feature>
<keyword evidence="2" id="KW-0812">Transmembrane</keyword>
<name>A0A4S8W1G7_AURPU</name>
<keyword evidence="2" id="KW-0472">Membrane</keyword>
<comment type="caution">
    <text evidence="3">The sequence shown here is derived from an EMBL/GenBank/DDBJ whole genome shotgun (WGS) entry which is preliminary data.</text>
</comment>
<organism evidence="3 4">
    <name type="scientific">Aureobasidium pullulans</name>
    <name type="common">Black yeast</name>
    <name type="synonym">Pullularia pullulans</name>
    <dbReference type="NCBI Taxonomy" id="5580"/>
    <lineage>
        <taxon>Eukaryota</taxon>
        <taxon>Fungi</taxon>
        <taxon>Dikarya</taxon>
        <taxon>Ascomycota</taxon>
        <taxon>Pezizomycotina</taxon>
        <taxon>Dothideomycetes</taxon>
        <taxon>Dothideomycetidae</taxon>
        <taxon>Dothideales</taxon>
        <taxon>Saccotheciaceae</taxon>
        <taxon>Aureobasidium</taxon>
    </lineage>
</organism>
<feature type="compositionally biased region" description="Polar residues" evidence="1">
    <location>
        <begin position="107"/>
        <end position="116"/>
    </location>
</feature>
<evidence type="ECO:0000313" key="3">
    <source>
        <dbReference type="EMBL" id="THW17826.1"/>
    </source>
</evidence>
<protein>
    <submittedName>
        <fullName evidence="3">Uncharacterized protein</fullName>
    </submittedName>
</protein>